<dbReference type="InterPro" id="IPR028098">
    <property type="entry name" value="Glyco_trans_4-like_N"/>
</dbReference>
<evidence type="ECO:0000313" key="5">
    <source>
        <dbReference type="Proteomes" id="UP000699691"/>
    </source>
</evidence>
<name>A0A955LVI3_UNCKA</name>
<reference evidence="4" key="1">
    <citation type="submission" date="2020-04" db="EMBL/GenBank/DDBJ databases">
        <authorList>
            <person name="Zhang T."/>
        </authorList>
    </citation>
    <scope>NUCLEOTIDE SEQUENCE</scope>
    <source>
        <strain evidence="4">HKST-UBA02</strain>
    </source>
</reference>
<dbReference type="Proteomes" id="UP000699691">
    <property type="component" value="Unassembled WGS sequence"/>
</dbReference>
<dbReference type="PANTHER" id="PTHR45947:SF3">
    <property type="entry name" value="SULFOQUINOVOSYL TRANSFERASE SQD2"/>
    <property type="match status" value="1"/>
</dbReference>
<dbReference type="AlphaFoldDB" id="A0A955LVI3"/>
<dbReference type="CDD" id="cd04179">
    <property type="entry name" value="DPM_DPG-synthase_like"/>
    <property type="match status" value="1"/>
</dbReference>
<proteinExistence type="predicted"/>
<protein>
    <submittedName>
        <fullName evidence="4">Glycosyltransferase</fullName>
        <ecNumber evidence="4">2.4.-.-</ecNumber>
    </submittedName>
</protein>
<evidence type="ECO:0000259" key="3">
    <source>
        <dbReference type="Pfam" id="PF13439"/>
    </source>
</evidence>
<feature type="domain" description="Glycosyl transferase family 1" evidence="1">
    <location>
        <begin position="434"/>
        <end position="587"/>
    </location>
</feature>
<dbReference type="EC" id="2.4.-.-" evidence="4"/>
<dbReference type="Pfam" id="PF00535">
    <property type="entry name" value="Glycos_transf_2"/>
    <property type="match status" value="1"/>
</dbReference>
<comment type="caution">
    <text evidence="4">The sequence shown here is derived from an EMBL/GenBank/DDBJ whole genome shotgun (WGS) entry which is preliminary data.</text>
</comment>
<dbReference type="InterPro" id="IPR050194">
    <property type="entry name" value="Glycosyltransferase_grp1"/>
</dbReference>
<accession>A0A955LVI3</accession>
<dbReference type="InterPro" id="IPR001173">
    <property type="entry name" value="Glyco_trans_2-like"/>
</dbReference>
<dbReference type="Pfam" id="PF13439">
    <property type="entry name" value="Glyco_transf_4"/>
    <property type="match status" value="1"/>
</dbReference>
<keyword evidence="4" id="KW-0328">Glycosyltransferase</keyword>
<keyword evidence="4" id="KW-0808">Transferase</keyword>
<gene>
    <name evidence="4" type="ORF">KC573_00465</name>
</gene>
<evidence type="ECO:0000313" key="4">
    <source>
        <dbReference type="EMBL" id="MCA9397278.1"/>
    </source>
</evidence>
<organism evidence="4 5">
    <name type="scientific">candidate division WWE3 bacterium</name>
    <dbReference type="NCBI Taxonomy" id="2053526"/>
    <lineage>
        <taxon>Bacteria</taxon>
        <taxon>Katanobacteria</taxon>
    </lineage>
</organism>
<dbReference type="InterPro" id="IPR001296">
    <property type="entry name" value="Glyco_trans_1"/>
</dbReference>
<dbReference type="Gene3D" id="3.40.50.2000">
    <property type="entry name" value="Glycogen Phosphorylase B"/>
    <property type="match status" value="2"/>
</dbReference>
<dbReference type="SUPFAM" id="SSF53448">
    <property type="entry name" value="Nucleotide-diphospho-sugar transferases"/>
    <property type="match status" value="1"/>
</dbReference>
<dbReference type="EMBL" id="JAGQKY010000010">
    <property type="protein sequence ID" value="MCA9397278.1"/>
    <property type="molecule type" value="Genomic_DNA"/>
</dbReference>
<sequence>MKKITVVIPCHNEERGIAKVLDEMPVQKLVDAGYSTEVIVIDNNSTDKTIMVAQEKGARIICESKQGKGNALVTGFEAVTDDTDYVVMMDGDATYKPQELLRLVEPLDSGFCDVVVGSRLAGKTHKYSLRFRNRIANWFYTFLVRYFYLANVTDVLSGYLAWKKTTVDIMVPHLNARGFAIEMEMITKMKRLGFEMYSVPITYDTREGDTKINALQDGIKILSMFFKNFLWKPVVLKERHGKPHVVKVVSYAHPFTGSGLGNVAQKQAEYLATNGYHVSLVSSNYPKSKSVFLLNNVQHVKIPALHFLMRFHVPVPIPFITPTLIRLIKSADIVHIHDVLYPMSFLSVLLAKLFRKPIVLTQHVPFVEYPQLVLNGIQRIALATMGSITFAFSDRIIVLNEVVKSMLHTHAEKVVLLPNGVDTVFFSPVDQQEKEHLRDKHGFDTSRHIVLFVGRLVPKKGYEIVFDLTNESYTILCVGAGVVPEGMQNNPHIKFLGNKTQNELREYYQLSDVFVLPSYGEGFPLVIQEAMASGLPIITTDQEEYHQYVDKDFVRLVPRDKESFQKAIEEILNNRDVRNTMSMYSRQTALGMFSWRDNAEKIAEIYQGLLEGEKIFSSEYIAVIEEALTIQSDKRE</sequence>
<dbReference type="InterPro" id="IPR029044">
    <property type="entry name" value="Nucleotide-diphossugar_trans"/>
</dbReference>
<dbReference type="CDD" id="cd03801">
    <property type="entry name" value="GT4_PimA-like"/>
    <property type="match status" value="1"/>
</dbReference>
<dbReference type="GO" id="GO:0016757">
    <property type="term" value="F:glycosyltransferase activity"/>
    <property type="evidence" value="ECO:0007669"/>
    <property type="project" value="UniProtKB-KW"/>
</dbReference>
<dbReference type="Pfam" id="PF00534">
    <property type="entry name" value="Glycos_transf_1"/>
    <property type="match status" value="1"/>
</dbReference>
<dbReference type="SUPFAM" id="SSF53756">
    <property type="entry name" value="UDP-Glycosyltransferase/glycogen phosphorylase"/>
    <property type="match status" value="1"/>
</dbReference>
<feature type="domain" description="Glycosyltransferase subfamily 4-like N-terminal" evidence="3">
    <location>
        <begin position="258"/>
        <end position="423"/>
    </location>
</feature>
<dbReference type="Gene3D" id="3.90.550.10">
    <property type="entry name" value="Spore Coat Polysaccharide Biosynthesis Protein SpsA, Chain A"/>
    <property type="match status" value="1"/>
</dbReference>
<feature type="domain" description="Glycosyltransferase 2-like" evidence="2">
    <location>
        <begin position="5"/>
        <end position="154"/>
    </location>
</feature>
<evidence type="ECO:0000259" key="1">
    <source>
        <dbReference type="Pfam" id="PF00534"/>
    </source>
</evidence>
<dbReference type="PANTHER" id="PTHR45947">
    <property type="entry name" value="SULFOQUINOVOSYL TRANSFERASE SQD2"/>
    <property type="match status" value="1"/>
</dbReference>
<evidence type="ECO:0000259" key="2">
    <source>
        <dbReference type="Pfam" id="PF00535"/>
    </source>
</evidence>
<reference evidence="4" key="2">
    <citation type="journal article" date="2021" name="Microbiome">
        <title>Successional dynamics and alternative stable states in a saline activated sludge microbial community over 9 years.</title>
        <authorList>
            <person name="Wang Y."/>
            <person name="Ye J."/>
            <person name="Ju F."/>
            <person name="Liu L."/>
            <person name="Boyd J.A."/>
            <person name="Deng Y."/>
            <person name="Parks D.H."/>
            <person name="Jiang X."/>
            <person name="Yin X."/>
            <person name="Woodcroft B.J."/>
            <person name="Tyson G.W."/>
            <person name="Hugenholtz P."/>
            <person name="Polz M.F."/>
            <person name="Zhang T."/>
        </authorList>
    </citation>
    <scope>NUCLEOTIDE SEQUENCE</scope>
    <source>
        <strain evidence="4">HKST-UBA02</strain>
    </source>
</reference>